<keyword evidence="2" id="KW-1185">Reference proteome</keyword>
<sequence>MTGPSRRWRRGGSVVAWWLLFALGLWLVGQAVDPPASLTACVASAALLGFVGETGDWVRRRLRARRAAPGARPAVRVRPSRR</sequence>
<reference evidence="1 2" key="1">
    <citation type="submission" date="2019-05" db="EMBL/GenBank/DDBJ databases">
        <title>Streptomyces marianii sp. nov., a novel marine actinomycete from southern coast of India.</title>
        <authorList>
            <person name="Iniyan A.M."/>
            <person name="Wink J."/>
            <person name="Ramprasad E."/>
            <person name="Ramana C.V."/>
            <person name="Bunk B."/>
            <person name="Sproer C."/>
            <person name="Joseph F.-J.R.S."/>
            <person name="Vincent S.G.P."/>
        </authorList>
    </citation>
    <scope>NUCLEOTIDE SEQUENCE [LARGE SCALE GENOMIC DNA]</scope>
    <source>
        <strain evidence="1 2">ICN19</strain>
    </source>
</reference>
<evidence type="ECO:0000313" key="2">
    <source>
        <dbReference type="Proteomes" id="UP000305921"/>
    </source>
</evidence>
<dbReference type="EMBL" id="VAWE01000001">
    <property type="protein sequence ID" value="TLQ45877.1"/>
    <property type="molecule type" value="Genomic_DNA"/>
</dbReference>
<organism evidence="1 2">
    <name type="scientific">Streptomyces marianii</name>
    <dbReference type="NCBI Taxonomy" id="1817406"/>
    <lineage>
        <taxon>Bacteria</taxon>
        <taxon>Bacillati</taxon>
        <taxon>Actinomycetota</taxon>
        <taxon>Actinomycetes</taxon>
        <taxon>Kitasatosporales</taxon>
        <taxon>Streptomycetaceae</taxon>
        <taxon>Streptomyces</taxon>
    </lineage>
</organism>
<dbReference type="Proteomes" id="UP000305921">
    <property type="component" value="Unassembled WGS sequence"/>
</dbReference>
<protein>
    <submittedName>
        <fullName evidence="1">Uncharacterized protein</fullName>
    </submittedName>
</protein>
<name>A0A5R9E9I4_9ACTN</name>
<gene>
    <name evidence="1" type="ORF">FEF34_25350</name>
</gene>
<evidence type="ECO:0000313" key="1">
    <source>
        <dbReference type="EMBL" id="TLQ45877.1"/>
    </source>
</evidence>
<dbReference type="RefSeq" id="WP_138055204.1">
    <property type="nucleotide sequence ID" value="NZ_VAWE01000001.1"/>
</dbReference>
<dbReference type="AlphaFoldDB" id="A0A5R9E9I4"/>
<comment type="caution">
    <text evidence="1">The sequence shown here is derived from an EMBL/GenBank/DDBJ whole genome shotgun (WGS) entry which is preliminary data.</text>
</comment>
<accession>A0A5R9E9I4</accession>
<proteinExistence type="predicted"/>